<evidence type="ECO:0000256" key="2">
    <source>
        <dbReference type="ARBA" id="ARBA00009387"/>
    </source>
</evidence>
<reference evidence="5" key="1">
    <citation type="journal article" date="2011" name="J. Bacteriol.">
        <title>Genome sequences of eight morphologically diverse alphaproteobacteria.</title>
        <authorList>
            <consortium name="US DOE Joint Genome Institute"/>
            <person name="Brown P.J."/>
            <person name="Kysela D.T."/>
            <person name="Buechlein A."/>
            <person name="Hemmerich C."/>
            <person name="Brun Y.V."/>
        </authorList>
    </citation>
    <scope>NUCLEOTIDE SEQUENCE [LARGE SCALE GENOMIC DNA]</scope>
    <source>
        <strain evidence="5">ATCC 21756 / DSM 7131 / JCM 7823 / NBRC 15250 / LMG 17158 / TK0059</strain>
    </source>
</reference>
<proteinExistence type="inferred from homology"/>
<dbReference type="Proteomes" id="UP000002629">
    <property type="component" value="Chromosome"/>
</dbReference>
<dbReference type="STRING" id="509190.Cseg_2554"/>
<dbReference type="HOGENOM" id="CLU_077897_2_0_5"/>
<dbReference type="PANTHER" id="PTHR37423">
    <property type="entry name" value="SOLUBLE LYTIC MUREIN TRANSGLYCOSYLASE-RELATED"/>
    <property type="match status" value="1"/>
</dbReference>
<accession>D5VKI5</accession>
<dbReference type="SUPFAM" id="SSF53955">
    <property type="entry name" value="Lysozyme-like"/>
    <property type="match status" value="1"/>
</dbReference>
<comment type="similarity">
    <text evidence="1">Belongs to the transglycosylase Slt family.</text>
</comment>
<dbReference type="Gene3D" id="1.10.530.10">
    <property type="match status" value="1"/>
</dbReference>
<gene>
    <name evidence="4" type="ordered locus">Cseg_2554</name>
</gene>
<evidence type="ECO:0000256" key="1">
    <source>
        <dbReference type="ARBA" id="ARBA00007734"/>
    </source>
</evidence>
<dbReference type="EMBL" id="CP002008">
    <property type="protein sequence ID" value="ADG11008.1"/>
    <property type="molecule type" value="Genomic_DNA"/>
</dbReference>
<feature type="domain" description="Transglycosylase SLT" evidence="3">
    <location>
        <begin position="39"/>
        <end position="142"/>
    </location>
</feature>
<evidence type="ECO:0000313" key="5">
    <source>
        <dbReference type="Proteomes" id="UP000002629"/>
    </source>
</evidence>
<dbReference type="InterPro" id="IPR023346">
    <property type="entry name" value="Lysozyme-like_dom_sf"/>
</dbReference>
<organism evidence="4 5">
    <name type="scientific">Caulobacter segnis (strain ATCC 21756 / DSM 7131 / JCM 7823 / NBRC 15250 / LMG 17158 / TK0059)</name>
    <name type="common">Mycoplana segnis</name>
    <dbReference type="NCBI Taxonomy" id="509190"/>
    <lineage>
        <taxon>Bacteria</taxon>
        <taxon>Pseudomonadati</taxon>
        <taxon>Pseudomonadota</taxon>
        <taxon>Alphaproteobacteria</taxon>
        <taxon>Caulobacterales</taxon>
        <taxon>Caulobacteraceae</taxon>
        <taxon>Caulobacter</taxon>
    </lineage>
</organism>
<dbReference type="KEGG" id="cse:Cseg_2554"/>
<dbReference type="PANTHER" id="PTHR37423:SF2">
    <property type="entry name" value="MEMBRANE-BOUND LYTIC MUREIN TRANSGLYCOSYLASE C"/>
    <property type="match status" value="1"/>
</dbReference>
<dbReference type="Pfam" id="PF01464">
    <property type="entry name" value="SLT"/>
    <property type="match status" value="1"/>
</dbReference>
<comment type="similarity">
    <text evidence="2">Belongs to the virb1 family.</text>
</comment>
<dbReference type="eggNOG" id="COG0741">
    <property type="taxonomic scope" value="Bacteria"/>
</dbReference>
<name>D5VKI5_CAUST</name>
<dbReference type="InterPro" id="IPR008258">
    <property type="entry name" value="Transglycosylase_SLT_dom_1"/>
</dbReference>
<dbReference type="CAZy" id="GH23">
    <property type="family name" value="Glycoside Hydrolase Family 23"/>
</dbReference>
<dbReference type="AlphaFoldDB" id="D5VKI5"/>
<sequence length="209" mass="21923">MATIASALTVCSEASGEGLAQVCALSAKPALMGQHLADASLRSGLPQALIRAVAEAESGGAVHAISPKGAMGLMQIMPATWRDLRADLGLGDDPFDPRDNLLAGAVYLRRMLDRFGAEGFLGAYNAGPSRYQAYLDGKQKLPAETIAYVARVRARLPKSASRKQTLGGRISPDWRGSDLFVSSGGEAQESEFSAAKAPLFSGVAEEATR</sequence>
<evidence type="ECO:0000313" key="4">
    <source>
        <dbReference type="EMBL" id="ADG11008.1"/>
    </source>
</evidence>
<dbReference type="CDD" id="cd00254">
    <property type="entry name" value="LT-like"/>
    <property type="match status" value="1"/>
</dbReference>
<protein>
    <submittedName>
        <fullName evidence="4">Lytic transglycosylase catalytic</fullName>
    </submittedName>
</protein>
<evidence type="ECO:0000259" key="3">
    <source>
        <dbReference type="Pfam" id="PF01464"/>
    </source>
</evidence>